<evidence type="ECO:0000256" key="1">
    <source>
        <dbReference type="SAM" id="MobiDB-lite"/>
    </source>
</evidence>
<feature type="compositionally biased region" description="Polar residues" evidence="1">
    <location>
        <begin position="1"/>
        <end position="20"/>
    </location>
</feature>
<feature type="non-terminal residue" evidence="2">
    <location>
        <position position="1"/>
    </location>
</feature>
<feature type="compositionally biased region" description="Polar residues" evidence="1">
    <location>
        <begin position="502"/>
        <end position="512"/>
    </location>
</feature>
<reference evidence="2 3" key="1">
    <citation type="journal article" date="2020" name="ISME J.">
        <title>Comparative genomics reveals insights into cyanobacterial evolution and habitat adaptation.</title>
        <authorList>
            <person name="Chen M.Y."/>
            <person name="Teng W.K."/>
            <person name="Zhao L."/>
            <person name="Hu C.X."/>
            <person name="Zhou Y.K."/>
            <person name="Han B.P."/>
            <person name="Song L.R."/>
            <person name="Shu W.S."/>
        </authorList>
    </citation>
    <scope>NUCLEOTIDE SEQUENCE [LARGE SCALE GENOMIC DNA]</scope>
    <source>
        <strain evidence="2 3">FACHB-119</strain>
    </source>
</reference>
<comment type="caution">
    <text evidence="2">The sequence shown here is derived from an EMBL/GenBank/DDBJ whole genome shotgun (WGS) entry which is preliminary data.</text>
</comment>
<gene>
    <name evidence="2" type="ORF">H6G83_29550</name>
</gene>
<name>A0ABR8DCQ5_9NOST</name>
<feature type="region of interest" description="Disordered" evidence="1">
    <location>
        <begin position="444"/>
        <end position="485"/>
    </location>
</feature>
<feature type="compositionally biased region" description="Low complexity" evidence="1">
    <location>
        <begin position="398"/>
        <end position="408"/>
    </location>
</feature>
<keyword evidence="3" id="KW-1185">Reference proteome</keyword>
<dbReference type="EMBL" id="JACJSG010000058">
    <property type="protein sequence ID" value="MBD2504702.1"/>
    <property type="molecule type" value="Genomic_DNA"/>
</dbReference>
<evidence type="ECO:0000313" key="2">
    <source>
        <dbReference type="EMBL" id="MBD2504702.1"/>
    </source>
</evidence>
<feature type="region of interest" description="Disordered" evidence="1">
    <location>
        <begin position="385"/>
        <end position="430"/>
    </location>
</feature>
<sequence>EEDTTSELTNIQPKITSNTAPEIEETQPTELAEIPPVSTSTLSPQSEEDTTSELTNIQPKITSNTAPEIEETQPTELAEIPPVATSTLSPQSEEAFTPELTNIQSKITSTTTPEIEETQPTELAEIMPVATSTLSPQSEEAFTPELTNIQSKITSATTPEIEENQPTELAEIQPGVPTQDANIIEPETADIPLADVTDKLPILPKITNNEQAIPSQSSLVFNNLDLSNANTLDISEDTSSANNVDIEPAAILNNLPAPKGYATGGQVTATSVENHQPVAPSDTVPAMLTPGEFVINAKDAQRNLQILQHINTGGSPEEVISPSLEVTTVQKQESNSLPSTTLVDSFGGTPLQRQSAETDTFPEPTPLSSPSLGVEVGKQRRSLLNHPQDTIDNTTHVSPSSPHYSSPSLIFRKTHSTPNSQTPSQWSSVEELLNSHHDELTNFNFGGVENNWQNSPSSQFASSSTPSPIFAQRLPSPQGFANGGEVIAPDISRDIAPVTETIQNPYASSPTEGNDDKDDGKLEALAQEIYSRLRQRIEIEKERQGIYVGRLPW</sequence>
<feature type="compositionally biased region" description="Polar residues" evidence="1">
    <location>
        <begin position="416"/>
        <end position="428"/>
    </location>
</feature>
<feature type="region of interest" description="Disordered" evidence="1">
    <location>
        <begin position="331"/>
        <end position="372"/>
    </location>
</feature>
<organism evidence="2 3">
    <name type="scientific">Anabaena azotica FACHB-119</name>
    <dbReference type="NCBI Taxonomy" id="947527"/>
    <lineage>
        <taxon>Bacteria</taxon>
        <taxon>Bacillati</taxon>
        <taxon>Cyanobacteriota</taxon>
        <taxon>Cyanophyceae</taxon>
        <taxon>Nostocales</taxon>
        <taxon>Nostocaceae</taxon>
        <taxon>Anabaena</taxon>
        <taxon>Anabaena azotica</taxon>
    </lineage>
</organism>
<feature type="compositionally biased region" description="Low complexity" evidence="1">
    <location>
        <begin position="455"/>
        <end position="468"/>
    </location>
</feature>
<feature type="compositionally biased region" description="Polar residues" evidence="1">
    <location>
        <begin position="52"/>
        <end position="66"/>
    </location>
</feature>
<dbReference type="RefSeq" id="WP_190478761.1">
    <property type="nucleotide sequence ID" value="NZ_JACJSG010000058.1"/>
</dbReference>
<proteinExistence type="predicted"/>
<feature type="compositionally biased region" description="Polar residues" evidence="1">
    <location>
        <begin position="84"/>
        <end position="106"/>
    </location>
</feature>
<feature type="compositionally biased region" description="Polar residues" evidence="1">
    <location>
        <begin position="385"/>
        <end position="397"/>
    </location>
</feature>
<feature type="region of interest" description="Disordered" evidence="1">
    <location>
        <begin position="502"/>
        <end position="521"/>
    </location>
</feature>
<accession>A0ABR8DCQ5</accession>
<evidence type="ECO:0000313" key="3">
    <source>
        <dbReference type="Proteomes" id="UP000661112"/>
    </source>
</evidence>
<protein>
    <submittedName>
        <fullName evidence="2">Uncharacterized protein</fullName>
    </submittedName>
</protein>
<feature type="region of interest" description="Disordered" evidence="1">
    <location>
        <begin position="1"/>
        <end position="120"/>
    </location>
</feature>
<feature type="compositionally biased region" description="Polar residues" evidence="1">
    <location>
        <begin position="331"/>
        <end position="343"/>
    </location>
</feature>
<dbReference type="Proteomes" id="UP000661112">
    <property type="component" value="Unassembled WGS sequence"/>
</dbReference>